<name>A0ACC2N1M9_9HYME</name>
<evidence type="ECO:0000313" key="2">
    <source>
        <dbReference type="Proteomes" id="UP001239111"/>
    </source>
</evidence>
<accession>A0ACC2N1M9</accession>
<protein>
    <submittedName>
        <fullName evidence="1">Uncharacterized protein</fullName>
    </submittedName>
</protein>
<keyword evidence="2" id="KW-1185">Reference proteome</keyword>
<gene>
    <name evidence="1" type="ORF">QAD02_006550</name>
</gene>
<dbReference type="EMBL" id="CM056744">
    <property type="protein sequence ID" value="KAJ8664888.1"/>
    <property type="molecule type" value="Genomic_DNA"/>
</dbReference>
<organism evidence="1 2">
    <name type="scientific">Eretmocerus hayati</name>
    <dbReference type="NCBI Taxonomy" id="131215"/>
    <lineage>
        <taxon>Eukaryota</taxon>
        <taxon>Metazoa</taxon>
        <taxon>Ecdysozoa</taxon>
        <taxon>Arthropoda</taxon>
        <taxon>Hexapoda</taxon>
        <taxon>Insecta</taxon>
        <taxon>Pterygota</taxon>
        <taxon>Neoptera</taxon>
        <taxon>Endopterygota</taxon>
        <taxon>Hymenoptera</taxon>
        <taxon>Apocrita</taxon>
        <taxon>Proctotrupomorpha</taxon>
        <taxon>Chalcidoidea</taxon>
        <taxon>Aphelinidae</taxon>
        <taxon>Aphelininae</taxon>
        <taxon>Eretmocerus</taxon>
    </lineage>
</organism>
<sequence>MYNISTSISGRNPKWRSRPPDGWPVMVWFHSGDFNTGTPAIWDASVFVAKQKVLVVTVAYRLNILGFFTTTDSESAGNFGLLDQVAALDWIKQNIELFDGAATSVTIFGHSAGAISVGLHMMSPLSRGKFHRAIAMSGDAINSVRMPHDEMSVVDEVAETFGCYRKTSDLMECLRNVQVETLVQASSFIETWGPIVDADTSNATDGPFLPRHPRDIGSDELWAVPLVAGYTGNEQALAYIELIGSENADGRLTPNQFEAMVRDDTVAAVVAPSDNSSCELKPDLVAEGVLFFYRPHPPSRDQKILRDRYLDLQTEKNYAAGLTQLAAKVASHPSKVQSFVYRFDYRARTPQVTRDVPEWAGVPHMFELPFVWGLPYSTGTPAIQWNQADKKMSDSVMAMMAQFARSGSPSLGAVVKWEPYTERQPNLLIIDRNIEMSNEVAIDHKALAFWNEYYPVLLDAAINNCCNVTSAAISLHGRFPKMAAALALTRFILR</sequence>
<evidence type="ECO:0000313" key="1">
    <source>
        <dbReference type="EMBL" id="KAJ8664888.1"/>
    </source>
</evidence>
<comment type="caution">
    <text evidence="1">The sequence shown here is derived from an EMBL/GenBank/DDBJ whole genome shotgun (WGS) entry which is preliminary data.</text>
</comment>
<proteinExistence type="predicted"/>
<reference evidence="1" key="1">
    <citation type="submission" date="2023-04" db="EMBL/GenBank/DDBJ databases">
        <title>A chromosome-level genome assembly of the parasitoid wasp Eretmocerus hayati.</title>
        <authorList>
            <person name="Zhong Y."/>
            <person name="Liu S."/>
            <person name="Liu Y."/>
        </authorList>
    </citation>
    <scope>NUCLEOTIDE SEQUENCE</scope>
    <source>
        <strain evidence="1">ZJU_SS_LIU_2023</strain>
    </source>
</reference>
<dbReference type="Proteomes" id="UP001239111">
    <property type="component" value="Chromosome 4"/>
</dbReference>